<evidence type="ECO:0000313" key="2">
    <source>
        <dbReference type="Proteomes" id="UP001164539"/>
    </source>
</evidence>
<name>A0ACC1WNL5_MELAZ</name>
<proteinExistence type="predicted"/>
<dbReference type="Proteomes" id="UP001164539">
    <property type="component" value="Chromosome 14"/>
</dbReference>
<protein>
    <submittedName>
        <fullName evidence="1">Amino acid permease</fullName>
    </submittedName>
</protein>
<comment type="caution">
    <text evidence="1">The sequence shown here is derived from an EMBL/GenBank/DDBJ whole genome shotgun (WGS) entry which is preliminary data.</text>
</comment>
<sequence>MPAGFDVVDEHNAPSERKGNLKSKVRTFCEKNSKVTSNLKGSLSGFRTGKVTAIEKIWRSFQALGDIAFAYIFSNTLIEIQDTLKSPPSEAETMKKACLIGVGVTTLLYMLCGCFGYAVFGDLAAENFLDGFLKPHWLLEIANVAIVIHLICSYQAYCHPLFAFVEKTAAQKYPHSQFINRNFEVPMPGSGTYKLNLFRLVWRTMLVIITTVVAMRLTFFKEAVSLVGALGFFPLTVYFPVEIYMAQKQIPKWSSEWIWLQMLSFVCLIVTIAAVVGSIAGIVLDF</sequence>
<organism evidence="1 2">
    <name type="scientific">Melia azedarach</name>
    <name type="common">Chinaberry tree</name>
    <dbReference type="NCBI Taxonomy" id="155640"/>
    <lineage>
        <taxon>Eukaryota</taxon>
        <taxon>Viridiplantae</taxon>
        <taxon>Streptophyta</taxon>
        <taxon>Embryophyta</taxon>
        <taxon>Tracheophyta</taxon>
        <taxon>Spermatophyta</taxon>
        <taxon>Magnoliopsida</taxon>
        <taxon>eudicotyledons</taxon>
        <taxon>Gunneridae</taxon>
        <taxon>Pentapetalae</taxon>
        <taxon>rosids</taxon>
        <taxon>malvids</taxon>
        <taxon>Sapindales</taxon>
        <taxon>Meliaceae</taxon>
        <taxon>Melia</taxon>
    </lineage>
</organism>
<reference evidence="1 2" key="1">
    <citation type="journal article" date="2023" name="Science">
        <title>Complex scaffold remodeling in plant triterpene biosynthesis.</title>
        <authorList>
            <person name="De La Pena R."/>
            <person name="Hodgson H."/>
            <person name="Liu J.C."/>
            <person name="Stephenson M.J."/>
            <person name="Martin A.C."/>
            <person name="Owen C."/>
            <person name="Harkess A."/>
            <person name="Leebens-Mack J."/>
            <person name="Jimenez L.E."/>
            <person name="Osbourn A."/>
            <person name="Sattely E.S."/>
        </authorList>
    </citation>
    <scope>NUCLEOTIDE SEQUENCE [LARGE SCALE GENOMIC DNA]</scope>
    <source>
        <strain evidence="2">cv. JPN11</strain>
        <tissue evidence="1">Leaf</tissue>
    </source>
</reference>
<accession>A0ACC1WNL5</accession>
<dbReference type="EMBL" id="CM051407">
    <property type="protein sequence ID" value="KAJ4700722.1"/>
    <property type="molecule type" value="Genomic_DNA"/>
</dbReference>
<gene>
    <name evidence="1" type="ORF">OWV82_024055</name>
</gene>
<evidence type="ECO:0000313" key="1">
    <source>
        <dbReference type="EMBL" id="KAJ4700722.1"/>
    </source>
</evidence>
<keyword evidence="2" id="KW-1185">Reference proteome</keyword>